<dbReference type="GO" id="GO:0032259">
    <property type="term" value="P:methylation"/>
    <property type="evidence" value="ECO:0007669"/>
    <property type="project" value="UniProtKB-KW"/>
</dbReference>
<protein>
    <submittedName>
        <fullName evidence="5">Putative methyltransferase</fullName>
    </submittedName>
</protein>
<proteinExistence type="predicted"/>
<dbReference type="EMBL" id="MT142487">
    <property type="protein sequence ID" value="QJA82408.1"/>
    <property type="molecule type" value="Genomic_DNA"/>
</dbReference>
<dbReference type="InterPro" id="IPR041698">
    <property type="entry name" value="Methyltransf_25"/>
</dbReference>
<feature type="domain" description="Methyltransferase" evidence="4">
    <location>
        <begin position="19"/>
        <end position="107"/>
    </location>
</feature>
<dbReference type="Gene3D" id="3.40.50.150">
    <property type="entry name" value="Vaccinia Virus protein VP39"/>
    <property type="match status" value="2"/>
</dbReference>
<dbReference type="AlphaFoldDB" id="A0A6M3KM61"/>
<dbReference type="PANTHER" id="PTHR43861:SF1">
    <property type="entry name" value="TRANS-ACONITATE 2-METHYLTRANSFERASE"/>
    <property type="match status" value="1"/>
</dbReference>
<dbReference type="CDD" id="cd02440">
    <property type="entry name" value="AdoMet_MTases"/>
    <property type="match status" value="1"/>
</dbReference>
<accession>A0A6M3KM61</accession>
<reference evidence="5" key="1">
    <citation type="submission" date="2020-03" db="EMBL/GenBank/DDBJ databases">
        <title>The deep terrestrial virosphere.</title>
        <authorList>
            <person name="Holmfeldt K."/>
            <person name="Nilsson E."/>
            <person name="Simone D."/>
            <person name="Lopez-Fernandez M."/>
            <person name="Wu X."/>
            <person name="de Brujin I."/>
            <person name="Lundin D."/>
            <person name="Andersson A."/>
            <person name="Bertilsson S."/>
            <person name="Dopson M."/>
        </authorList>
    </citation>
    <scope>NUCLEOTIDE SEQUENCE</scope>
    <source>
        <strain evidence="5">MM415A00408</strain>
    </source>
</reference>
<dbReference type="InterPro" id="IPR013216">
    <property type="entry name" value="Methyltransf_11"/>
</dbReference>
<dbReference type="PANTHER" id="PTHR43861">
    <property type="entry name" value="TRANS-ACONITATE 2-METHYLTRANSFERASE-RELATED"/>
    <property type="match status" value="1"/>
</dbReference>
<name>A0A6M3KM61_9ZZZZ</name>
<evidence type="ECO:0000259" key="3">
    <source>
        <dbReference type="Pfam" id="PF08241"/>
    </source>
</evidence>
<evidence type="ECO:0000259" key="4">
    <source>
        <dbReference type="Pfam" id="PF13649"/>
    </source>
</evidence>
<dbReference type="SUPFAM" id="SSF53335">
    <property type="entry name" value="S-adenosyl-L-methionine-dependent methyltransferases"/>
    <property type="match status" value="2"/>
</dbReference>
<dbReference type="Pfam" id="PF13649">
    <property type="entry name" value="Methyltransf_25"/>
    <property type="match status" value="1"/>
</dbReference>
<keyword evidence="1 5" id="KW-0489">Methyltransferase</keyword>
<feature type="domain" description="Methyltransferase type 11" evidence="3">
    <location>
        <begin position="246"/>
        <end position="341"/>
    </location>
</feature>
<dbReference type="InterPro" id="IPR029063">
    <property type="entry name" value="SAM-dependent_MTases_sf"/>
</dbReference>
<evidence type="ECO:0000313" key="5">
    <source>
        <dbReference type="EMBL" id="QJA82408.1"/>
    </source>
</evidence>
<keyword evidence="2 5" id="KW-0808">Transferase</keyword>
<sequence length="394" mass="45148">MAHWYRTYLASEIDPSESVLSLGCGVLADIEGVDCKELVGIDIYFPYIKELRKRFAGDTTRRFVHGNLLEVEWPYQGFDVVIATDILEHLPLEPAIAMLAKMKRWARRMVIVYTPRVFFDNVTESPDGRCDVLSKINREGPYKGLGRNKYQRHQCVIPIAEFDTKGYRIVDNPDTGLLAVWFNFEALPNPVGSLRHENRFWENVGKSANPFEAVRGGWGREDFEKREDETILNLFDVQLSKGDLFVDLGCGLGYICKMVAPKVRGYVGIDYSASILNKAREINARFPNATFIHNDGRTIPLPSESVDILISEQVFQHMGLDVGQAYFKEIARVMKPDGRFCLQLPKRSAYKVGFDKGQLIPYFSDDEIFSIDEWYWHVVRNVKRTEATTWIGPR</sequence>
<evidence type="ECO:0000256" key="1">
    <source>
        <dbReference type="ARBA" id="ARBA00022603"/>
    </source>
</evidence>
<gene>
    <name evidence="5" type="ORF">MM415A00408_0001</name>
</gene>
<evidence type="ECO:0000256" key="2">
    <source>
        <dbReference type="ARBA" id="ARBA00022679"/>
    </source>
</evidence>
<organism evidence="5">
    <name type="scientific">viral metagenome</name>
    <dbReference type="NCBI Taxonomy" id="1070528"/>
    <lineage>
        <taxon>unclassified sequences</taxon>
        <taxon>metagenomes</taxon>
        <taxon>organismal metagenomes</taxon>
    </lineage>
</organism>
<dbReference type="GO" id="GO:0008757">
    <property type="term" value="F:S-adenosylmethionine-dependent methyltransferase activity"/>
    <property type="evidence" value="ECO:0007669"/>
    <property type="project" value="InterPro"/>
</dbReference>
<dbReference type="Pfam" id="PF08241">
    <property type="entry name" value="Methyltransf_11"/>
    <property type="match status" value="1"/>
</dbReference>